<protein>
    <submittedName>
        <fullName evidence="2">Uncharacterized protein</fullName>
    </submittedName>
</protein>
<sequence length="106" mass="11930">MEGPAPISDPEAGSSDDGVSRPPLRGGPRDRRTLGNRGYHNAQRAPLNGHKYGRNPVTWSEDLAREEEEKLMSQRKQLMDAPCETCPKGEYQCYVENERIKVFGRS</sequence>
<organism evidence="2 3">
    <name type="scientific">Armillaria novae-zelandiae</name>
    <dbReference type="NCBI Taxonomy" id="153914"/>
    <lineage>
        <taxon>Eukaryota</taxon>
        <taxon>Fungi</taxon>
        <taxon>Dikarya</taxon>
        <taxon>Basidiomycota</taxon>
        <taxon>Agaricomycotina</taxon>
        <taxon>Agaricomycetes</taxon>
        <taxon>Agaricomycetidae</taxon>
        <taxon>Agaricales</taxon>
        <taxon>Marasmiineae</taxon>
        <taxon>Physalacriaceae</taxon>
        <taxon>Armillaria</taxon>
    </lineage>
</organism>
<evidence type="ECO:0000313" key="2">
    <source>
        <dbReference type="EMBL" id="KAK0472080.1"/>
    </source>
</evidence>
<accession>A0AA39UAZ3</accession>
<dbReference type="Proteomes" id="UP001175227">
    <property type="component" value="Unassembled WGS sequence"/>
</dbReference>
<keyword evidence="3" id="KW-1185">Reference proteome</keyword>
<feature type="region of interest" description="Disordered" evidence="1">
    <location>
        <begin position="1"/>
        <end position="56"/>
    </location>
</feature>
<evidence type="ECO:0000313" key="3">
    <source>
        <dbReference type="Proteomes" id="UP001175227"/>
    </source>
</evidence>
<gene>
    <name evidence="2" type="ORF">IW261DRAFT_1571327</name>
</gene>
<dbReference type="EMBL" id="JAUEPR010000044">
    <property type="protein sequence ID" value="KAK0472080.1"/>
    <property type="molecule type" value="Genomic_DNA"/>
</dbReference>
<evidence type="ECO:0000256" key="1">
    <source>
        <dbReference type="SAM" id="MobiDB-lite"/>
    </source>
</evidence>
<comment type="caution">
    <text evidence="2">The sequence shown here is derived from an EMBL/GenBank/DDBJ whole genome shotgun (WGS) entry which is preliminary data.</text>
</comment>
<proteinExistence type="predicted"/>
<name>A0AA39UAZ3_9AGAR</name>
<dbReference type="AlphaFoldDB" id="A0AA39UAZ3"/>
<reference evidence="2" key="1">
    <citation type="submission" date="2023-06" db="EMBL/GenBank/DDBJ databases">
        <authorList>
            <consortium name="Lawrence Berkeley National Laboratory"/>
            <person name="Ahrendt S."/>
            <person name="Sahu N."/>
            <person name="Indic B."/>
            <person name="Wong-Bajracharya J."/>
            <person name="Merenyi Z."/>
            <person name="Ke H.-M."/>
            <person name="Monk M."/>
            <person name="Kocsube S."/>
            <person name="Drula E."/>
            <person name="Lipzen A."/>
            <person name="Balint B."/>
            <person name="Henrissat B."/>
            <person name="Andreopoulos B."/>
            <person name="Martin F.M."/>
            <person name="Harder C.B."/>
            <person name="Rigling D."/>
            <person name="Ford K.L."/>
            <person name="Foster G.D."/>
            <person name="Pangilinan J."/>
            <person name="Papanicolaou A."/>
            <person name="Barry K."/>
            <person name="LaButti K."/>
            <person name="Viragh M."/>
            <person name="Koriabine M."/>
            <person name="Yan M."/>
            <person name="Riley R."/>
            <person name="Champramary S."/>
            <person name="Plett K.L."/>
            <person name="Tsai I.J."/>
            <person name="Slot J."/>
            <person name="Sipos G."/>
            <person name="Plett J."/>
            <person name="Nagy L.G."/>
            <person name="Grigoriev I.V."/>
        </authorList>
    </citation>
    <scope>NUCLEOTIDE SEQUENCE</scope>
    <source>
        <strain evidence="2">ICMP 16352</strain>
    </source>
</reference>